<feature type="binding site" evidence="5">
    <location>
        <begin position="91"/>
        <end position="94"/>
    </location>
    <ligand>
        <name>substrate</name>
    </ligand>
</feature>
<dbReference type="SUPFAM" id="SSF89562">
    <property type="entry name" value="RraA-like"/>
    <property type="match status" value="1"/>
</dbReference>
<dbReference type="PANTHER" id="PTHR33254">
    <property type="entry name" value="4-HYDROXY-4-METHYL-2-OXOGLUTARATE ALDOLASE 3-RELATED"/>
    <property type="match status" value="1"/>
</dbReference>
<organism evidence="6 7">
    <name type="scientific">Advenella mimigardefordensis (strain DSM 17166 / LMG 22922 / DPN7)</name>
    <dbReference type="NCBI Taxonomy" id="1247726"/>
    <lineage>
        <taxon>Bacteria</taxon>
        <taxon>Pseudomonadati</taxon>
        <taxon>Pseudomonadota</taxon>
        <taxon>Betaproteobacteria</taxon>
        <taxon>Burkholderiales</taxon>
        <taxon>Alcaligenaceae</taxon>
    </lineage>
</organism>
<name>W0P9R0_ADVMD</name>
<dbReference type="InterPro" id="IPR036704">
    <property type="entry name" value="RraA/RraA-like_sf"/>
</dbReference>
<dbReference type="PATRIC" id="fig|1247726.3.peg.56"/>
<protein>
    <recommendedName>
        <fullName evidence="2">Putative 4-hydroxy-4-methyl-2-oxoglutarate aldolase</fullName>
    </recommendedName>
    <alternativeName>
        <fullName evidence="3">Regulator of ribonuclease activity homolog</fullName>
    </alternativeName>
    <alternativeName>
        <fullName evidence="4">RraA-like protein</fullName>
    </alternativeName>
</protein>
<evidence type="ECO:0000256" key="1">
    <source>
        <dbReference type="ARBA" id="ARBA00001968"/>
    </source>
</evidence>
<feature type="binding site" evidence="5">
    <location>
        <position position="114"/>
    </location>
    <ligand>
        <name>Mg(2+)</name>
        <dbReference type="ChEBI" id="CHEBI:18420"/>
    </ligand>
</feature>
<dbReference type="PANTHER" id="PTHR33254:SF4">
    <property type="entry name" value="4-HYDROXY-4-METHYL-2-OXOGLUTARATE ALDOLASE 3-RELATED"/>
    <property type="match status" value="1"/>
</dbReference>
<evidence type="ECO:0000256" key="2">
    <source>
        <dbReference type="ARBA" id="ARBA00016549"/>
    </source>
</evidence>
<dbReference type="CDD" id="cd16841">
    <property type="entry name" value="RraA_family"/>
    <property type="match status" value="1"/>
</dbReference>
<dbReference type="Pfam" id="PF03737">
    <property type="entry name" value="RraA-like"/>
    <property type="match status" value="1"/>
</dbReference>
<keyword evidence="7" id="KW-1185">Reference proteome</keyword>
<keyword evidence="6" id="KW-0489">Methyltransferase</keyword>
<feature type="binding site" evidence="5">
    <location>
        <position position="113"/>
    </location>
    <ligand>
        <name>substrate</name>
    </ligand>
</feature>
<accession>W0P9R0</accession>
<keyword evidence="6" id="KW-0808">Transferase</keyword>
<evidence type="ECO:0000313" key="6">
    <source>
        <dbReference type="EMBL" id="AHG62155.1"/>
    </source>
</evidence>
<dbReference type="GO" id="GO:0008168">
    <property type="term" value="F:methyltransferase activity"/>
    <property type="evidence" value="ECO:0007669"/>
    <property type="project" value="UniProtKB-KW"/>
</dbReference>
<evidence type="ECO:0000256" key="4">
    <source>
        <dbReference type="ARBA" id="ARBA00030169"/>
    </source>
</evidence>
<sequence>MSDVNKRLQVAGASTVCAVLDMLGVSGTIVGLPAVQPGRSFAGPAFTVKASTGPLGTYDPSAFDIAMYADQAGPGQVIAIDAGGAAVSLAGGIAAQASARRGVAAWVVDGGMRDVDELGDTGIPIHVRYGLPVTGRTRVRIDQINGPIVIAGVAVEPMDVLVGDATGIGRVPFSQLDDVVKMADWITGRDRIASRLVSEGVSFSGAFKEATAEYTALHGPLGS</sequence>
<dbReference type="RefSeq" id="WP_025370751.1">
    <property type="nucleotide sequence ID" value="NZ_CP003915.1"/>
</dbReference>
<dbReference type="Proteomes" id="UP000019095">
    <property type="component" value="Chromosome"/>
</dbReference>
<dbReference type="GO" id="GO:0046872">
    <property type="term" value="F:metal ion binding"/>
    <property type="evidence" value="ECO:0007669"/>
    <property type="project" value="UniProtKB-KW"/>
</dbReference>
<dbReference type="AlphaFoldDB" id="W0P9R0"/>
<dbReference type="OrthoDB" id="8969658at2"/>
<reference evidence="6 7" key="1">
    <citation type="journal article" date="2014" name="Microbiology">
        <title>Unravelling the complete genome sequence of Advenella mimigardefordensis strain DPN7T and novel insights in the catabolism of the xenobiotic polythioester precursor 3,3'-dithiodipropionate.</title>
        <authorList>
            <person name="Wubbeler J.H."/>
            <person name="Hiessl S."/>
            <person name="Schuldes J."/>
            <person name="Thurmer A."/>
            <person name="Daniel R."/>
            <person name="Steinbuchel A."/>
        </authorList>
    </citation>
    <scope>NUCLEOTIDE SEQUENCE [LARGE SCALE GENOMIC DNA]</scope>
    <source>
        <strain evidence="7">DSM 17166 / LMG 22922 / DPN7</strain>
    </source>
</reference>
<keyword evidence="5" id="KW-0479">Metal-binding</keyword>
<dbReference type="STRING" id="1247726.MIM_c00520"/>
<keyword evidence="5" id="KW-0460">Magnesium</keyword>
<dbReference type="KEGG" id="amim:MIM_c00520"/>
<evidence type="ECO:0000256" key="3">
    <source>
        <dbReference type="ARBA" id="ARBA00029596"/>
    </source>
</evidence>
<dbReference type="HOGENOM" id="CLU_072626_3_0_4"/>
<gene>
    <name evidence="6" type="ORF">MIM_c00520</name>
</gene>
<evidence type="ECO:0000256" key="5">
    <source>
        <dbReference type="PIRSR" id="PIRSR605493-1"/>
    </source>
</evidence>
<evidence type="ECO:0000313" key="7">
    <source>
        <dbReference type="Proteomes" id="UP000019095"/>
    </source>
</evidence>
<proteinExistence type="predicted"/>
<dbReference type="eggNOG" id="COG0684">
    <property type="taxonomic scope" value="Bacteria"/>
</dbReference>
<comment type="cofactor">
    <cofactor evidence="5">
        <name>Mg(2+)</name>
        <dbReference type="ChEBI" id="CHEBI:18420"/>
    </cofactor>
</comment>
<comment type="cofactor">
    <cofactor evidence="1">
        <name>a divalent metal cation</name>
        <dbReference type="ChEBI" id="CHEBI:60240"/>
    </cofactor>
</comment>
<dbReference type="InterPro" id="IPR005493">
    <property type="entry name" value="RraA/RraA-like"/>
</dbReference>
<dbReference type="Gene3D" id="3.50.30.40">
    <property type="entry name" value="Ribonuclease E inhibitor RraA/RraA-like"/>
    <property type="match status" value="1"/>
</dbReference>
<dbReference type="GO" id="GO:0032259">
    <property type="term" value="P:methylation"/>
    <property type="evidence" value="ECO:0007669"/>
    <property type="project" value="UniProtKB-KW"/>
</dbReference>
<dbReference type="EMBL" id="CP003915">
    <property type="protein sequence ID" value="AHG62155.1"/>
    <property type="molecule type" value="Genomic_DNA"/>
</dbReference>